<protein>
    <recommendedName>
        <fullName evidence="6">Molybdopterin molybdenumtransferase</fullName>
        <ecNumber evidence="6">2.10.1.1</ecNumber>
    </recommendedName>
</protein>
<dbReference type="Gene3D" id="3.90.105.10">
    <property type="entry name" value="Molybdopterin biosynthesis moea protein, domain 2"/>
    <property type="match status" value="1"/>
</dbReference>
<dbReference type="SUPFAM" id="SSF63882">
    <property type="entry name" value="MoeA N-terminal region -like"/>
    <property type="match status" value="1"/>
</dbReference>
<evidence type="ECO:0000256" key="4">
    <source>
        <dbReference type="ARBA" id="ARBA00023150"/>
    </source>
</evidence>
<comment type="catalytic activity">
    <reaction evidence="5">
        <text>adenylyl-molybdopterin + molybdate = Mo-molybdopterin + AMP + H(+)</text>
        <dbReference type="Rhea" id="RHEA:35047"/>
        <dbReference type="ChEBI" id="CHEBI:15378"/>
        <dbReference type="ChEBI" id="CHEBI:36264"/>
        <dbReference type="ChEBI" id="CHEBI:62727"/>
        <dbReference type="ChEBI" id="CHEBI:71302"/>
        <dbReference type="ChEBI" id="CHEBI:456215"/>
        <dbReference type="EC" id="2.10.1.1"/>
    </reaction>
</comment>
<dbReference type="Gene3D" id="2.170.190.11">
    <property type="entry name" value="Molybdopterin biosynthesis moea protein, domain 3"/>
    <property type="match status" value="1"/>
</dbReference>
<dbReference type="GO" id="GO:0005829">
    <property type="term" value="C:cytosol"/>
    <property type="evidence" value="ECO:0007669"/>
    <property type="project" value="TreeGrafter"/>
</dbReference>
<keyword evidence="6" id="KW-0500">Molybdenum</keyword>
<dbReference type="PANTHER" id="PTHR10192:SF5">
    <property type="entry name" value="GEPHYRIN"/>
    <property type="match status" value="1"/>
</dbReference>
<proteinExistence type="inferred from homology"/>
<keyword evidence="4 6" id="KW-0501">Molybdenum cofactor biosynthesis</keyword>
<dbReference type="EMBL" id="JAAVXB010000008">
    <property type="protein sequence ID" value="NKF23455.1"/>
    <property type="molecule type" value="Genomic_DNA"/>
</dbReference>
<dbReference type="CDD" id="cd00887">
    <property type="entry name" value="MoeA"/>
    <property type="match status" value="1"/>
</dbReference>
<dbReference type="Pfam" id="PF03453">
    <property type="entry name" value="MoeA_N"/>
    <property type="match status" value="1"/>
</dbReference>
<comment type="function">
    <text evidence="1 6">Catalyzes the insertion of molybdate into adenylated molybdopterin with the concomitant release of AMP.</text>
</comment>
<accession>A0A969WC93</accession>
<comment type="cofactor">
    <cofactor evidence="6">
        <name>Mg(2+)</name>
        <dbReference type="ChEBI" id="CHEBI:18420"/>
    </cofactor>
</comment>
<evidence type="ECO:0000259" key="7">
    <source>
        <dbReference type="SMART" id="SM00852"/>
    </source>
</evidence>
<dbReference type="Pfam" id="PF00994">
    <property type="entry name" value="MoCF_biosynth"/>
    <property type="match status" value="1"/>
</dbReference>
<keyword evidence="6" id="KW-0460">Magnesium</keyword>
<dbReference type="AlphaFoldDB" id="A0A969WC93"/>
<comment type="caution">
    <text evidence="8">The sequence shown here is derived from an EMBL/GenBank/DDBJ whole genome shotgun (WGS) entry which is preliminary data.</text>
</comment>
<dbReference type="PANTHER" id="PTHR10192">
    <property type="entry name" value="MOLYBDOPTERIN BIOSYNTHESIS PROTEIN"/>
    <property type="match status" value="1"/>
</dbReference>
<organism evidence="8 9">
    <name type="scientific">Solimonas marina</name>
    <dbReference type="NCBI Taxonomy" id="2714601"/>
    <lineage>
        <taxon>Bacteria</taxon>
        <taxon>Pseudomonadati</taxon>
        <taxon>Pseudomonadota</taxon>
        <taxon>Gammaproteobacteria</taxon>
        <taxon>Nevskiales</taxon>
        <taxon>Nevskiaceae</taxon>
        <taxon>Solimonas</taxon>
    </lineage>
</organism>
<dbReference type="SMART" id="SM00852">
    <property type="entry name" value="MoCF_biosynth"/>
    <property type="match status" value="1"/>
</dbReference>
<evidence type="ECO:0000256" key="2">
    <source>
        <dbReference type="ARBA" id="ARBA00005046"/>
    </source>
</evidence>
<reference evidence="8" key="1">
    <citation type="submission" date="2020-03" db="EMBL/GenBank/DDBJ databases">
        <title>Solimonas marina sp. nov., isolated from deep seawater of the Pacific Ocean.</title>
        <authorList>
            <person name="Liu X."/>
            <person name="Lai Q."/>
            <person name="Sun F."/>
            <person name="Gai Y."/>
            <person name="Li G."/>
            <person name="Shao Z."/>
        </authorList>
    </citation>
    <scope>NUCLEOTIDE SEQUENCE</scope>
    <source>
        <strain evidence="8">C16B3</strain>
    </source>
</reference>
<dbReference type="InterPro" id="IPR001453">
    <property type="entry name" value="MoaB/Mog_dom"/>
</dbReference>
<name>A0A969WC93_9GAMM</name>
<dbReference type="Gene3D" id="2.40.340.10">
    <property type="entry name" value="MoeA, C-terminal, domain IV"/>
    <property type="match status" value="1"/>
</dbReference>
<comment type="pathway">
    <text evidence="2 6">Cofactor biosynthesis; molybdopterin biosynthesis.</text>
</comment>
<dbReference type="GO" id="GO:0006777">
    <property type="term" value="P:Mo-molybdopterin cofactor biosynthetic process"/>
    <property type="evidence" value="ECO:0007669"/>
    <property type="project" value="UniProtKB-UniRule"/>
</dbReference>
<keyword evidence="6" id="KW-0479">Metal-binding</keyword>
<evidence type="ECO:0000256" key="6">
    <source>
        <dbReference type="RuleBase" id="RU365090"/>
    </source>
</evidence>
<dbReference type="GO" id="GO:0046872">
    <property type="term" value="F:metal ion binding"/>
    <property type="evidence" value="ECO:0007669"/>
    <property type="project" value="UniProtKB-UniRule"/>
</dbReference>
<dbReference type="SUPFAM" id="SSF53218">
    <property type="entry name" value="Molybdenum cofactor biosynthesis proteins"/>
    <property type="match status" value="1"/>
</dbReference>
<dbReference type="InterPro" id="IPR005111">
    <property type="entry name" value="MoeA_C_domain_IV"/>
</dbReference>
<keyword evidence="6" id="KW-0808">Transferase</keyword>
<dbReference type="InterPro" id="IPR005110">
    <property type="entry name" value="MoeA_linker/N"/>
</dbReference>
<evidence type="ECO:0000313" key="8">
    <source>
        <dbReference type="EMBL" id="NKF23455.1"/>
    </source>
</evidence>
<keyword evidence="9" id="KW-1185">Reference proteome</keyword>
<dbReference type="SUPFAM" id="SSF63867">
    <property type="entry name" value="MoeA C-terminal domain-like"/>
    <property type="match status" value="1"/>
</dbReference>
<dbReference type="InterPro" id="IPR036425">
    <property type="entry name" value="MoaB/Mog-like_dom_sf"/>
</dbReference>
<dbReference type="EC" id="2.10.1.1" evidence="6"/>
<dbReference type="InterPro" id="IPR036688">
    <property type="entry name" value="MoeA_C_domain_IV_sf"/>
</dbReference>
<dbReference type="InterPro" id="IPR038987">
    <property type="entry name" value="MoeA-like"/>
</dbReference>
<dbReference type="Proteomes" id="UP000653472">
    <property type="component" value="Unassembled WGS sequence"/>
</dbReference>
<comment type="similarity">
    <text evidence="3 6">Belongs to the MoeA family.</text>
</comment>
<sequence length="415" mass="43697">MAAADDCGHHGRLLPLDDALASYGREVRVLATETVALTQALHRVLAEPVTAAVDLPMFTQSAVDGYALRAADLAAATDAAPQRLPLSGEVRAGVAPTAALPAGQTWRIFTGGRLPDGADTVARQEIVERDGDIAILRDALPCGTDVRDRGEELRAGSTLATPGQRVHSGLLAALAMAGVASVAVRRAPRIRVLVTGDEVATSGAPGEAGVFDANGPLTRAWFSEHGYAAPRIDYVVDDRAALEAAMRDALADSDLLLTTGGVSVGDHDLIRPVATDLGVREVFWQVAQKPGKPLYFGVRDDGAQRRLLIGLPGNPGAVLMGLHLHVAAILSQLQGEAEPAPHWRDGRLAAAVRADAREQLLRMTLRIDSDGQVWLERLGRQASHMLSNLSAATALVRIPAGTALDTGAHVRWLGL</sequence>
<gene>
    <name evidence="8" type="ORF">G7Y82_14140</name>
</gene>
<feature type="domain" description="MoaB/Mog" evidence="7">
    <location>
        <begin position="191"/>
        <end position="332"/>
    </location>
</feature>
<dbReference type="InterPro" id="IPR036135">
    <property type="entry name" value="MoeA_linker/N_sf"/>
</dbReference>
<evidence type="ECO:0000256" key="3">
    <source>
        <dbReference type="ARBA" id="ARBA00010763"/>
    </source>
</evidence>
<evidence type="ECO:0000256" key="5">
    <source>
        <dbReference type="ARBA" id="ARBA00047317"/>
    </source>
</evidence>
<dbReference type="Pfam" id="PF03454">
    <property type="entry name" value="MoeA_C"/>
    <property type="match status" value="1"/>
</dbReference>
<evidence type="ECO:0000313" key="9">
    <source>
        <dbReference type="Proteomes" id="UP000653472"/>
    </source>
</evidence>
<dbReference type="Gene3D" id="3.40.980.10">
    <property type="entry name" value="MoaB/Mog-like domain"/>
    <property type="match status" value="1"/>
</dbReference>
<dbReference type="GO" id="GO:0061599">
    <property type="term" value="F:molybdopterin molybdotransferase activity"/>
    <property type="evidence" value="ECO:0007669"/>
    <property type="project" value="UniProtKB-UniRule"/>
</dbReference>
<evidence type="ECO:0000256" key="1">
    <source>
        <dbReference type="ARBA" id="ARBA00002901"/>
    </source>
</evidence>